<dbReference type="Proteomes" id="UP000006591">
    <property type="component" value="Chromosome 5"/>
</dbReference>
<dbReference type="PANTHER" id="PTHR31585:SF2">
    <property type="entry name" value="FOLATE-BIOPTERIN TRANSPORTER 7-RELATED"/>
    <property type="match status" value="1"/>
</dbReference>
<dbReference type="HOGENOM" id="CLU_018563_3_2_1"/>
<keyword evidence="9" id="KW-1185">Reference proteome</keyword>
<feature type="transmembrane region" description="Helical" evidence="7">
    <location>
        <begin position="343"/>
        <end position="365"/>
    </location>
</feature>
<protein>
    <recommendedName>
        <fullName evidence="10">Folate-biopterin transporter 7</fullName>
    </recommendedName>
</protein>
<feature type="transmembrane region" description="Helical" evidence="7">
    <location>
        <begin position="240"/>
        <end position="263"/>
    </location>
</feature>
<dbReference type="SUPFAM" id="SSF103473">
    <property type="entry name" value="MFS general substrate transporter"/>
    <property type="match status" value="1"/>
</dbReference>
<keyword evidence="6 7" id="KW-0472">Membrane</keyword>
<keyword evidence="3" id="KW-0813">Transport</keyword>
<evidence type="ECO:0000313" key="9">
    <source>
        <dbReference type="Proteomes" id="UP000006591"/>
    </source>
</evidence>
<sequence>MEKERKMEGERRVEATRRWVIAVGFWVQGFRLFPWLGVNFFLKDGMGVAASSLQILQASANLPMVAKPLLGLLSDAVPIRGHRRLPYVAIGALLQAISWLAIALWPAISLPVLTIFLLLSNFGASICEVANDAIVAEAGKQATSSSGSDTNLSAVSSVRKQIKELSYALCMPEIFWSVIWFSLSYAAIPFLLGTMFFYQTEVLRLDSSVIGLSKVFGQVTLLAWSVAYKKYFKTTPAQKVLSVLQFLTALVMLSDVLFVQGIYRNFGIPDSMYTIVFSGLLEGLMLFKVLPFSVLVAKLCPSGCEGSLMAFVMSALALATIISGYLGVALAEFMGVSGGDFSALPTCLLIEAACTMLPLFFSSLIKERREKEKKEE</sequence>
<reference evidence="8" key="1">
    <citation type="submission" date="2015-04" db="UniProtKB">
        <authorList>
            <consortium name="EnsemblPlants"/>
        </authorList>
    </citation>
    <scope>IDENTIFICATION</scope>
    <source>
        <strain evidence="8">SL10</strain>
    </source>
</reference>
<dbReference type="EnsemblPlants" id="ONIVA05G15470.1">
    <property type="protein sequence ID" value="ONIVA05G15470.1"/>
    <property type="gene ID" value="ONIVA05G15470"/>
</dbReference>
<keyword evidence="5 7" id="KW-1133">Transmembrane helix</keyword>
<evidence type="ECO:0008006" key="10">
    <source>
        <dbReference type="Google" id="ProtNLM"/>
    </source>
</evidence>
<evidence type="ECO:0000313" key="8">
    <source>
        <dbReference type="EnsemblPlants" id="ONIVA05G15470.1"/>
    </source>
</evidence>
<evidence type="ECO:0000256" key="3">
    <source>
        <dbReference type="ARBA" id="ARBA00022448"/>
    </source>
</evidence>
<evidence type="ECO:0000256" key="7">
    <source>
        <dbReference type="SAM" id="Phobius"/>
    </source>
</evidence>
<dbReference type="Pfam" id="PF03092">
    <property type="entry name" value="BT1"/>
    <property type="match status" value="2"/>
</dbReference>
<dbReference type="InterPro" id="IPR036259">
    <property type="entry name" value="MFS_trans_sf"/>
</dbReference>
<evidence type="ECO:0000256" key="2">
    <source>
        <dbReference type="ARBA" id="ARBA00007015"/>
    </source>
</evidence>
<feature type="transmembrane region" description="Helical" evidence="7">
    <location>
        <begin position="275"/>
        <end position="296"/>
    </location>
</feature>
<proteinExistence type="inferred from homology"/>
<comment type="similarity">
    <text evidence="2">Belongs to the major facilitator superfamily. Folate-biopterin transporter (TC 2.A.71) family.</text>
</comment>
<feature type="transmembrane region" description="Helical" evidence="7">
    <location>
        <begin position="174"/>
        <end position="198"/>
    </location>
</feature>
<dbReference type="InterPro" id="IPR039309">
    <property type="entry name" value="BT1"/>
</dbReference>
<evidence type="ECO:0000256" key="6">
    <source>
        <dbReference type="ARBA" id="ARBA00023136"/>
    </source>
</evidence>
<dbReference type="AlphaFoldDB" id="A0A0E0HDV0"/>
<dbReference type="Gramene" id="ONIVA05G15470.1">
    <property type="protein sequence ID" value="ONIVA05G15470.1"/>
    <property type="gene ID" value="ONIVA05G15470"/>
</dbReference>
<comment type="subcellular location">
    <subcellularLocation>
        <location evidence="1">Membrane</location>
        <topology evidence="1">Multi-pass membrane protein</topology>
    </subcellularLocation>
</comment>
<evidence type="ECO:0000256" key="5">
    <source>
        <dbReference type="ARBA" id="ARBA00022989"/>
    </source>
</evidence>
<accession>A0A0E0HDV0</accession>
<evidence type="ECO:0000256" key="4">
    <source>
        <dbReference type="ARBA" id="ARBA00022692"/>
    </source>
</evidence>
<keyword evidence="4 7" id="KW-0812">Transmembrane</keyword>
<feature type="transmembrane region" description="Helical" evidence="7">
    <location>
        <begin position="210"/>
        <end position="228"/>
    </location>
</feature>
<name>A0A0E0HDV0_ORYNI</name>
<dbReference type="OMA" id="SMYTIVF"/>
<reference evidence="8" key="2">
    <citation type="submission" date="2018-04" db="EMBL/GenBank/DDBJ databases">
        <title>OnivRS2 (Oryza nivara Reference Sequence Version 2).</title>
        <authorList>
            <person name="Zhang J."/>
            <person name="Kudrna D."/>
            <person name="Lee S."/>
            <person name="Talag J."/>
            <person name="Rajasekar S."/>
            <person name="Welchert J."/>
            <person name="Hsing Y.-I."/>
            <person name="Wing R.A."/>
        </authorList>
    </citation>
    <scope>NUCLEOTIDE SEQUENCE [LARGE SCALE GENOMIC DNA]</scope>
    <source>
        <strain evidence="8">SL10</strain>
    </source>
</reference>
<feature type="transmembrane region" description="Helical" evidence="7">
    <location>
        <begin position="308"/>
        <end position="331"/>
    </location>
</feature>
<feature type="transmembrane region" description="Helical" evidence="7">
    <location>
        <begin position="20"/>
        <end position="42"/>
    </location>
</feature>
<organism evidence="8">
    <name type="scientific">Oryza nivara</name>
    <name type="common">Indian wild rice</name>
    <name type="synonym">Oryza sativa f. spontanea</name>
    <dbReference type="NCBI Taxonomy" id="4536"/>
    <lineage>
        <taxon>Eukaryota</taxon>
        <taxon>Viridiplantae</taxon>
        <taxon>Streptophyta</taxon>
        <taxon>Embryophyta</taxon>
        <taxon>Tracheophyta</taxon>
        <taxon>Spermatophyta</taxon>
        <taxon>Magnoliopsida</taxon>
        <taxon>Liliopsida</taxon>
        <taxon>Poales</taxon>
        <taxon>Poaceae</taxon>
        <taxon>BOP clade</taxon>
        <taxon>Oryzoideae</taxon>
        <taxon>Oryzeae</taxon>
        <taxon>Oryzinae</taxon>
        <taxon>Oryza</taxon>
    </lineage>
</organism>
<dbReference type="PANTHER" id="PTHR31585">
    <property type="entry name" value="FOLATE-BIOPTERIN TRANSPORTER 1, CHLOROPLASTIC"/>
    <property type="match status" value="1"/>
</dbReference>
<dbReference type="GO" id="GO:0016020">
    <property type="term" value="C:membrane"/>
    <property type="evidence" value="ECO:0007669"/>
    <property type="project" value="UniProtKB-SubCell"/>
</dbReference>
<dbReference type="eggNOG" id="ENOG502QSTI">
    <property type="taxonomic scope" value="Eukaryota"/>
</dbReference>
<evidence type="ECO:0000256" key="1">
    <source>
        <dbReference type="ARBA" id="ARBA00004141"/>
    </source>
</evidence>